<gene>
    <name evidence="2" type="ORF">F2Q69_00057703</name>
</gene>
<reference evidence="2" key="1">
    <citation type="submission" date="2019-12" db="EMBL/GenBank/DDBJ databases">
        <title>Genome sequencing and annotation of Brassica cretica.</title>
        <authorList>
            <person name="Studholme D.J."/>
            <person name="Sarris P."/>
        </authorList>
    </citation>
    <scope>NUCLEOTIDE SEQUENCE</scope>
    <source>
        <strain evidence="2">PFS-109/04</strain>
        <tissue evidence="2">Leaf</tissue>
    </source>
</reference>
<feature type="compositionally biased region" description="Polar residues" evidence="1">
    <location>
        <begin position="31"/>
        <end position="44"/>
    </location>
</feature>
<organism evidence="2 3">
    <name type="scientific">Brassica cretica</name>
    <name type="common">Mustard</name>
    <dbReference type="NCBI Taxonomy" id="69181"/>
    <lineage>
        <taxon>Eukaryota</taxon>
        <taxon>Viridiplantae</taxon>
        <taxon>Streptophyta</taxon>
        <taxon>Embryophyta</taxon>
        <taxon>Tracheophyta</taxon>
        <taxon>Spermatophyta</taxon>
        <taxon>Magnoliopsida</taxon>
        <taxon>eudicotyledons</taxon>
        <taxon>Gunneridae</taxon>
        <taxon>Pentapetalae</taxon>
        <taxon>rosids</taxon>
        <taxon>malvids</taxon>
        <taxon>Brassicales</taxon>
        <taxon>Brassicaceae</taxon>
        <taxon>Brassiceae</taxon>
        <taxon>Brassica</taxon>
    </lineage>
</organism>
<protein>
    <submittedName>
        <fullName evidence="2">Uncharacterized protein</fullName>
    </submittedName>
</protein>
<accession>A0A8S9N097</accession>
<feature type="region of interest" description="Disordered" evidence="1">
    <location>
        <begin position="66"/>
        <end position="89"/>
    </location>
</feature>
<dbReference type="Proteomes" id="UP000712600">
    <property type="component" value="Unassembled WGS sequence"/>
</dbReference>
<proteinExistence type="predicted"/>
<evidence type="ECO:0000256" key="1">
    <source>
        <dbReference type="SAM" id="MobiDB-lite"/>
    </source>
</evidence>
<comment type="caution">
    <text evidence="2">The sequence shown here is derived from an EMBL/GenBank/DDBJ whole genome shotgun (WGS) entry which is preliminary data.</text>
</comment>
<feature type="compositionally biased region" description="Basic and acidic residues" evidence="1">
    <location>
        <begin position="66"/>
        <end position="80"/>
    </location>
</feature>
<feature type="region of interest" description="Disordered" evidence="1">
    <location>
        <begin position="23"/>
        <end position="54"/>
    </location>
</feature>
<name>A0A8S9N097_BRACR</name>
<evidence type="ECO:0000313" key="3">
    <source>
        <dbReference type="Proteomes" id="UP000712600"/>
    </source>
</evidence>
<sequence length="348" mass="38285">MFGSIVIQKGRHIHHVRAYWSDLSERPTKVAPSQSDQPRETISSRSRRSDQPERLAQVTRVLTGRDTKKCVGSDLSERPTKVAPSQSDQSRATISSCLRFDGARHEETRRERPLRAAILASGGTSLAGTLDLPRGDLDPVVGGERLELQRGDPVTVVAVMARGGGSPALSSGSSLCVFFEAFCGVVCVWLLRIKAWCLAFGSGMCFSSVETTVVHRRRVHNEHRGRVVAVSLWFCTCIFRVPVVARSISRMAAERFGAALHYSLLPERSLVISPCRRLGGAISACGSWCPFLSVLRLVWYGWLPARFAILLPLIIESRASWPVKSLRILSIPSYSCDVTRSPASEATR</sequence>
<evidence type="ECO:0000313" key="2">
    <source>
        <dbReference type="EMBL" id="KAF3488653.1"/>
    </source>
</evidence>
<dbReference type="EMBL" id="QGKX02002183">
    <property type="protein sequence ID" value="KAF3488653.1"/>
    <property type="molecule type" value="Genomic_DNA"/>
</dbReference>
<dbReference type="AlphaFoldDB" id="A0A8S9N097"/>